<dbReference type="Proteomes" id="UP000664601">
    <property type="component" value="Unassembled WGS sequence"/>
</dbReference>
<dbReference type="RefSeq" id="WP_207673378.1">
    <property type="nucleotide sequence ID" value="NZ_JAFREM010000015.1"/>
</dbReference>
<organism evidence="1 2">
    <name type="scientific">Candidatus Enterococcus moelleringii</name>
    <dbReference type="NCBI Taxonomy" id="2815325"/>
    <lineage>
        <taxon>Bacteria</taxon>
        <taxon>Bacillati</taxon>
        <taxon>Bacillota</taxon>
        <taxon>Bacilli</taxon>
        <taxon>Lactobacillales</taxon>
        <taxon>Enterococcaceae</taxon>
        <taxon>Enterococcus</taxon>
    </lineage>
</organism>
<protein>
    <submittedName>
        <fullName evidence="1">Uncharacterized protein</fullName>
    </submittedName>
</protein>
<evidence type="ECO:0000313" key="1">
    <source>
        <dbReference type="EMBL" id="MBO1306451.1"/>
    </source>
</evidence>
<sequence length="149" mass="17070">MSSLEIQLADGEVFTMSGGKLKKRPAITAAKKTLDKTLIQSKIEALDFSNEMTKNAYLYRLNECKTESELKDLVDVISVGEEQLYSIQSGLFQLLEKYILRIQDMHFLSLTRKKDLIEALIECELQDEMEELYLKAVVEEEVLKISSEL</sequence>
<comment type="caution">
    <text evidence="1">The sequence shown here is derived from an EMBL/GenBank/DDBJ whole genome shotgun (WGS) entry which is preliminary data.</text>
</comment>
<reference evidence="1 2" key="1">
    <citation type="submission" date="2021-03" db="EMBL/GenBank/DDBJ databases">
        <title>Enterococcal diversity collection.</title>
        <authorList>
            <person name="Gilmore M.S."/>
            <person name="Schwartzman J."/>
            <person name="Van Tyne D."/>
            <person name="Martin M."/>
            <person name="Earl A.M."/>
            <person name="Manson A.L."/>
            <person name="Straub T."/>
            <person name="Salamzade R."/>
            <person name="Saavedra J."/>
            <person name="Lebreton F."/>
            <person name="Prichula J."/>
            <person name="Schaufler K."/>
            <person name="Gaca A."/>
            <person name="Sgardioli B."/>
            <person name="Wagenaar J."/>
            <person name="Strong T."/>
        </authorList>
    </citation>
    <scope>NUCLEOTIDE SEQUENCE [LARGE SCALE GENOMIC DNA]</scope>
    <source>
        <strain evidence="1 2">669A</strain>
    </source>
</reference>
<accession>A0ABS3LCJ2</accession>
<dbReference type="EMBL" id="JAFREM010000015">
    <property type="protein sequence ID" value="MBO1306451.1"/>
    <property type="molecule type" value="Genomic_DNA"/>
</dbReference>
<proteinExistence type="predicted"/>
<name>A0ABS3LCJ2_9ENTE</name>
<keyword evidence="2" id="KW-1185">Reference proteome</keyword>
<gene>
    <name evidence="1" type="ORF">JZO70_09780</name>
</gene>
<evidence type="ECO:0000313" key="2">
    <source>
        <dbReference type="Proteomes" id="UP000664601"/>
    </source>
</evidence>